<keyword evidence="3" id="KW-1185">Reference proteome</keyword>
<gene>
    <name evidence="2" type="ORF">HIM_04681</name>
</gene>
<reference evidence="2 3" key="1">
    <citation type="journal article" date="2014" name="Genome Biol. Evol.">
        <title>Comparative genomics and transcriptomics analyses reveal divergent lifestyle features of nematode endoparasitic fungus Hirsutella minnesotensis.</title>
        <authorList>
            <person name="Lai Y."/>
            <person name="Liu K."/>
            <person name="Zhang X."/>
            <person name="Zhang X."/>
            <person name="Li K."/>
            <person name="Wang N."/>
            <person name="Shu C."/>
            <person name="Wu Y."/>
            <person name="Wang C."/>
            <person name="Bushley K.E."/>
            <person name="Xiang M."/>
            <person name="Liu X."/>
        </authorList>
    </citation>
    <scope>NUCLEOTIDE SEQUENCE [LARGE SCALE GENOMIC DNA]</scope>
    <source>
        <strain evidence="2 3">3608</strain>
    </source>
</reference>
<protein>
    <submittedName>
        <fullName evidence="2">Uncharacterized protein</fullName>
    </submittedName>
</protein>
<name>A0A0F8A144_9HYPO</name>
<dbReference type="OrthoDB" id="5046242at2759"/>
<dbReference type="Proteomes" id="UP000054481">
    <property type="component" value="Unassembled WGS sequence"/>
</dbReference>
<feature type="region of interest" description="Disordered" evidence="1">
    <location>
        <begin position="66"/>
        <end position="85"/>
    </location>
</feature>
<evidence type="ECO:0000313" key="3">
    <source>
        <dbReference type="Proteomes" id="UP000054481"/>
    </source>
</evidence>
<dbReference type="Gene3D" id="3.90.660.10">
    <property type="match status" value="1"/>
</dbReference>
<proteinExistence type="predicted"/>
<sequence length="85" mass="9004">MTAYDFAKKELGDDPVICMIMNVVSRSLPGVESTDISALYLLNHCKGASGFANILSDSKNGSQCLHSPKGTPNFRGAYSSSSIST</sequence>
<organism evidence="2 3">
    <name type="scientific">Hirsutella minnesotensis 3608</name>
    <dbReference type="NCBI Taxonomy" id="1043627"/>
    <lineage>
        <taxon>Eukaryota</taxon>
        <taxon>Fungi</taxon>
        <taxon>Dikarya</taxon>
        <taxon>Ascomycota</taxon>
        <taxon>Pezizomycotina</taxon>
        <taxon>Sordariomycetes</taxon>
        <taxon>Hypocreomycetidae</taxon>
        <taxon>Hypocreales</taxon>
        <taxon>Ophiocordycipitaceae</taxon>
        <taxon>Hirsutella</taxon>
    </lineage>
</organism>
<evidence type="ECO:0000256" key="1">
    <source>
        <dbReference type="SAM" id="MobiDB-lite"/>
    </source>
</evidence>
<accession>A0A0F8A144</accession>
<evidence type="ECO:0000313" key="2">
    <source>
        <dbReference type="EMBL" id="KJZ75857.1"/>
    </source>
</evidence>
<dbReference type="AlphaFoldDB" id="A0A0F8A144"/>
<dbReference type="EMBL" id="KQ030514">
    <property type="protein sequence ID" value="KJZ75857.1"/>
    <property type="molecule type" value="Genomic_DNA"/>
</dbReference>